<protein>
    <recommendedName>
        <fullName evidence="12">Ubiquitin carboxyl-terminal hydrolase 26</fullName>
        <ecNumber evidence="4">3.4.19.12</ecNumber>
    </recommendedName>
    <alternativeName>
        <fullName evidence="15">Deubiquitinating enzyme 26</fullName>
    </alternativeName>
    <alternativeName>
        <fullName evidence="13">Ubiquitin thioesterase 26</fullName>
    </alternativeName>
    <alternativeName>
        <fullName evidence="14">Ubiquitin-specific-processing protease 26</fullName>
    </alternativeName>
</protein>
<dbReference type="SUPFAM" id="SSF54001">
    <property type="entry name" value="Cysteine proteinases"/>
    <property type="match status" value="1"/>
</dbReference>
<evidence type="ECO:0000256" key="14">
    <source>
        <dbReference type="ARBA" id="ARBA00078771"/>
    </source>
</evidence>
<feature type="compositionally biased region" description="Basic and acidic residues" evidence="16">
    <location>
        <begin position="297"/>
        <end position="311"/>
    </location>
</feature>
<dbReference type="OrthoDB" id="289038at2759"/>
<keyword evidence="6" id="KW-0677">Repeat</keyword>
<dbReference type="PANTHER" id="PTHR24006:SF722">
    <property type="entry name" value="UBIQUITIN CARBOXYL-TERMINAL HYDROLASE 48"/>
    <property type="match status" value="1"/>
</dbReference>
<evidence type="ECO:0000256" key="15">
    <source>
        <dbReference type="ARBA" id="ARBA00082179"/>
    </source>
</evidence>
<feature type="domain" description="USP" evidence="17">
    <location>
        <begin position="2"/>
        <end position="355"/>
    </location>
</feature>
<comment type="subcellular location">
    <subcellularLocation>
        <location evidence="2">Nucleus</location>
    </subcellularLocation>
</comment>
<evidence type="ECO:0000256" key="16">
    <source>
        <dbReference type="SAM" id="MobiDB-lite"/>
    </source>
</evidence>
<evidence type="ECO:0000256" key="9">
    <source>
        <dbReference type="ARBA" id="ARBA00022807"/>
    </source>
</evidence>
<dbReference type="GO" id="GO:0016579">
    <property type="term" value="P:protein deubiquitination"/>
    <property type="evidence" value="ECO:0007669"/>
    <property type="project" value="InterPro"/>
</dbReference>
<dbReference type="FunFam" id="3.90.70.10:FF:000049">
    <property type="entry name" value="ubiquitin carboxyl-terminal hydrolase 48"/>
    <property type="match status" value="1"/>
</dbReference>
<comment type="similarity">
    <text evidence="3">Belongs to the peptidase C19 family.</text>
</comment>
<keyword evidence="7" id="KW-0833">Ubl conjugation pathway</keyword>
<dbReference type="EC" id="3.4.19.12" evidence="4"/>
<dbReference type="AlphaFoldDB" id="A0A3L6TPC0"/>
<evidence type="ECO:0000256" key="7">
    <source>
        <dbReference type="ARBA" id="ARBA00022786"/>
    </source>
</evidence>
<evidence type="ECO:0000256" key="3">
    <source>
        <dbReference type="ARBA" id="ARBA00009085"/>
    </source>
</evidence>
<dbReference type="STRING" id="4540.A0A3L6TPC0"/>
<comment type="function">
    <text evidence="11">Recognizes and hydrolyzes the peptide bond at the C-terminal Gly of ubiquitin. Involved in the processing of poly-ubiquitin precursors as well as that of ubiquitinated proteins. Deubiquitinates H2BK143ub1 of histone H2B.</text>
</comment>
<evidence type="ECO:0000313" key="19">
    <source>
        <dbReference type="Proteomes" id="UP000275267"/>
    </source>
</evidence>
<gene>
    <name evidence="18" type="ORF">C2845_PM01G06000</name>
</gene>
<comment type="caution">
    <text evidence="18">The sequence shown here is derived from an EMBL/GenBank/DDBJ whole genome shotgun (WGS) entry which is preliminary data.</text>
</comment>
<dbReference type="Pfam" id="PF00443">
    <property type="entry name" value="UCH"/>
    <property type="match status" value="1"/>
</dbReference>
<evidence type="ECO:0000256" key="8">
    <source>
        <dbReference type="ARBA" id="ARBA00022801"/>
    </source>
</evidence>
<dbReference type="PROSITE" id="PS50235">
    <property type="entry name" value="USP_3"/>
    <property type="match status" value="1"/>
</dbReference>
<dbReference type="InterPro" id="IPR033841">
    <property type="entry name" value="Pep_USP48"/>
</dbReference>
<dbReference type="Gene3D" id="3.90.70.10">
    <property type="entry name" value="Cysteine proteinases"/>
    <property type="match status" value="1"/>
</dbReference>
<evidence type="ECO:0000256" key="6">
    <source>
        <dbReference type="ARBA" id="ARBA00022737"/>
    </source>
</evidence>
<organism evidence="18 19">
    <name type="scientific">Panicum miliaceum</name>
    <name type="common">Proso millet</name>
    <name type="synonym">Broomcorn millet</name>
    <dbReference type="NCBI Taxonomy" id="4540"/>
    <lineage>
        <taxon>Eukaryota</taxon>
        <taxon>Viridiplantae</taxon>
        <taxon>Streptophyta</taxon>
        <taxon>Embryophyta</taxon>
        <taxon>Tracheophyta</taxon>
        <taxon>Spermatophyta</taxon>
        <taxon>Magnoliopsida</taxon>
        <taxon>Liliopsida</taxon>
        <taxon>Poales</taxon>
        <taxon>Poaceae</taxon>
        <taxon>PACMAD clade</taxon>
        <taxon>Panicoideae</taxon>
        <taxon>Panicodae</taxon>
        <taxon>Paniceae</taxon>
        <taxon>Panicinae</taxon>
        <taxon>Panicum</taxon>
        <taxon>Panicum sect. Panicum</taxon>
    </lineage>
</organism>
<keyword evidence="9" id="KW-0788">Thiol protease</keyword>
<name>A0A3L6TPC0_PANMI</name>
<dbReference type="Proteomes" id="UP000275267">
    <property type="component" value="Unassembled WGS sequence"/>
</dbReference>
<dbReference type="CDD" id="cd02668">
    <property type="entry name" value="Peptidase_C19L"/>
    <property type="match status" value="1"/>
</dbReference>
<evidence type="ECO:0000256" key="11">
    <source>
        <dbReference type="ARBA" id="ARBA00056392"/>
    </source>
</evidence>
<keyword evidence="19" id="KW-1185">Reference proteome</keyword>
<dbReference type="InterPro" id="IPR028889">
    <property type="entry name" value="USP"/>
</dbReference>
<evidence type="ECO:0000256" key="10">
    <source>
        <dbReference type="ARBA" id="ARBA00023242"/>
    </source>
</evidence>
<dbReference type="GO" id="GO:0006508">
    <property type="term" value="P:proteolysis"/>
    <property type="evidence" value="ECO:0007669"/>
    <property type="project" value="UniProtKB-KW"/>
</dbReference>
<evidence type="ECO:0000256" key="5">
    <source>
        <dbReference type="ARBA" id="ARBA00022670"/>
    </source>
</evidence>
<dbReference type="InterPro" id="IPR001394">
    <property type="entry name" value="Peptidase_C19_UCH"/>
</dbReference>
<reference evidence="19" key="1">
    <citation type="journal article" date="2019" name="Nat. Commun.">
        <title>The genome of broomcorn millet.</title>
        <authorList>
            <person name="Zou C."/>
            <person name="Miki D."/>
            <person name="Li D."/>
            <person name="Tang Q."/>
            <person name="Xiao L."/>
            <person name="Rajput S."/>
            <person name="Deng P."/>
            <person name="Jia W."/>
            <person name="Huang R."/>
            <person name="Zhang M."/>
            <person name="Sun Y."/>
            <person name="Hu J."/>
            <person name="Fu X."/>
            <person name="Schnable P.S."/>
            <person name="Li F."/>
            <person name="Zhang H."/>
            <person name="Feng B."/>
            <person name="Zhu X."/>
            <person name="Liu R."/>
            <person name="Schnable J.C."/>
            <person name="Zhu J.-K."/>
            <person name="Zhang H."/>
        </authorList>
    </citation>
    <scope>NUCLEOTIDE SEQUENCE [LARGE SCALE GENOMIC DNA]</scope>
</reference>
<feature type="region of interest" description="Disordered" evidence="16">
    <location>
        <begin position="293"/>
        <end position="337"/>
    </location>
</feature>
<sequence length="388" mass="43204">MDGLDSGSQNSRKFVVTSPLVHSGSSRQECLYMNTSFRSGIFSLELDVLKKHPVLDQLARLFARLHSSKMAFIDSAPFIKALELDNGVQQDSHEFLTWFFSLLEQSLSHSKSKVPGARTVVQHLFRGSMSHVTRCSSCGKDSAASSKIEDFYELELNIKGLNNLEESLDDYFSQEALDGENQYFCESCQKRVDATRCIKLRSLPPVINIQLKRYVFLPKTTMKKKISSTFSFPGQFDMGKWLSNSSSSYTYELAAILIHKGTAANSGHYVAHVKDESNGQWWEFDDETVSKLGLHPFGEKPGKTSNKDDQKSQGIPTAGSVANNNNNGHQEAALTSTSGGMFSSTDAYMLMYKCTSKDGSGTENNKIIEITNDSLPHYFLDEINELNA</sequence>
<dbReference type="InterPro" id="IPR038765">
    <property type="entry name" value="Papain-like_cys_pep_sf"/>
</dbReference>
<evidence type="ECO:0000313" key="18">
    <source>
        <dbReference type="EMBL" id="RLN41516.1"/>
    </source>
</evidence>
<comment type="catalytic activity">
    <reaction evidence="1">
        <text>Thiol-dependent hydrolysis of ester, thioester, amide, peptide and isopeptide bonds formed by the C-terminal Gly of ubiquitin (a 76-residue protein attached to proteins as an intracellular targeting signal).</text>
        <dbReference type="EC" id="3.4.19.12"/>
    </reaction>
</comment>
<evidence type="ECO:0000256" key="12">
    <source>
        <dbReference type="ARBA" id="ARBA00071636"/>
    </source>
</evidence>
<keyword evidence="5" id="KW-0645">Protease</keyword>
<accession>A0A3L6TPC0</accession>
<dbReference type="InterPro" id="IPR018200">
    <property type="entry name" value="USP_CS"/>
</dbReference>
<keyword evidence="10" id="KW-0539">Nucleus</keyword>
<dbReference type="InterPro" id="IPR050164">
    <property type="entry name" value="Peptidase_C19"/>
</dbReference>
<dbReference type="GO" id="GO:0005634">
    <property type="term" value="C:nucleus"/>
    <property type="evidence" value="ECO:0007669"/>
    <property type="project" value="UniProtKB-SubCell"/>
</dbReference>
<feature type="compositionally biased region" description="Polar residues" evidence="16">
    <location>
        <begin position="312"/>
        <end position="337"/>
    </location>
</feature>
<evidence type="ECO:0000256" key="13">
    <source>
        <dbReference type="ARBA" id="ARBA00075174"/>
    </source>
</evidence>
<dbReference type="PANTHER" id="PTHR24006">
    <property type="entry name" value="UBIQUITIN CARBOXYL-TERMINAL HYDROLASE"/>
    <property type="match status" value="1"/>
</dbReference>
<evidence type="ECO:0000256" key="2">
    <source>
        <dbReference type="ARBA" id="ARBA00004123"/>
    </source>
</evidence>
<evidence type="ECO:0000256" key="4">
    <source>
        <dbReference type="ARBA" id="ARBA00012759"/>
    </source>
</evidence>
<evidence type="ECO:0000259" key="17">
    <source>
        <dbReference type="PROSITE" id="PS50235"/>
    </source>
</evidence>
<dbReference type="GO" id="GO:0005829">
    <property type="term" value="C:cytosol"/>
    <property type="evidence" value="ECO:0007669"/>
    <property type="project" value="TreeGrafter"/>
</dbReference>
<dbReference type="EMBL" id="PQIB02000001">
    <property type="protein sequence ID" value="RLN41516.1"/>
    <property type="molecule type" value="Genomic_DNA"/>
</dbReference>
<proteinExistence type="inferred from homology"/>
<evidence type="ECO:0000256" key="1">
    <source>
        <dbReference type="ARBA" id="ARBA00000707"/>
    </source>
</evidence>
<keyword evidence="8" id="KW-0378">Hydrolase</keyword>
<dbReference type="PROSITE" id="PS00973">
    <property type="entry name" value="USP_2"/>
    <property type="match status" value="1"/>
</dbReference>
<dbReference type="GO" id="GO:0004843">
    <property type="term" value="F:cysteine-type deubiquitinase activity"/>
    <property type="evidence" value="ECO:0007669"/>
    <property type="project" value="UniProtKB-EC"/>
</dbReference>